<evidence type="ECO:0000256" key="8">
    <source>
        <dbReference type="PROSITE-ProRule" id="PRU01363"/>
    </source>
</evidence>
<dbReference type="InterPro" id="IPR055123">
    <property type="entry name" value="SpnB-like_Rossmann"/>
</dbReference>
<dbReference type="InterPro" id="IPR042104">
    <property type="entry name" value="PKS_dehydratase_sf"/>
</dbReference>
<dbReference type="InterPro" id="IPR014043">
    <property type="entry name" value="Acyl_transferase_dom"/>
</dbReference>
<dbReference type="PROSITE" id="PS00606">
    <property type="entry name" value="KS3_1"/>
    <property type="match status" value="1"/>
</dbReference>
<dbReference type="Pfam" id="PF16197">
    <property type="entry name" value="KAsynt_C_assoc"/>
    <property type="match status" value="1"/>
</dbReference>
<protein>
    <submittedName>
        <fullName evidence="12">SDR family NAD(P)-dependent oxidoreductase</fullName>
    </submittedName>
</protein>
<dbReference type="Gene3D" id="3.40.366.10">
    <property type="entry name" value="Malonyl-Coenzyme A Acyl Carrier Protein, domain 2"/>
    <property type="match status" value="1"/>
</dbReference>
<dbReference type="InterPro" id="IPR020806">
    <property type="entry name" value="PKS_PP-bd"/>
</dbReference>
<organism evidence="12 13">
    <name type="scientific">Actinomadura gamaensis</name>
    <dbReference type="NCBI Taxonomy" id="1763541"/>
    <lineage>
        <taxon>Bacteria</taxon>
        <taxon>Bacillati</taxon>
        <taxon>Actinomycetota</taxon>
        <taxon>Actinomycetes</taxon>
        <taxon>Streptosporangiales</taxon>
        <taxon>Thermomonosporaceae</taxon>
        <taxon>Actinomadura</taxon>
    </lineage>
</organism>
<evidence type="ECO:0000256" key="2">
    <source>
        <dbReference type="ARBA" id="ARBA00022450"/>
    </source>
</evidence>
<dbReference type="Pfam" id="PF08990">
    <property type="entry name" value="Docking"/>
    <property type="match status" value="1"/>
</dbReference>
<dbReference type="Gene3D" id="3.40.47.10">
    <property type="match status" value="1"/>
</dbReference>
<reference evidence="13" key="1">
    <citation type="journal article" date="2019" name="Int. J. Syst. Evol. Microbiol.">
        <title>The Global Catalogue of Microorganisms (GCM) 10K type strain sequencing project: providing services to taxonomists for standard genome sequencing and annotation.</title>
        <authorList>
            <consortium name="The Broad Institute Genomics Platform"/>
            <consortium name="The Broad Institute Genome Sequencing Center for Infectious Disease"/>
            <person name="Wu L."/>
            <person name="Ma J."/>
        </authorList>
    </citation>
    <scope>NUCLEOTIDE SEQUENCE [LARGE SCALE GENOMIC DNA]</scope>
    <source>
        <strain evidence="13">KLKA75</strain>
    </source>
</reference>
<dbReference type="Pfam" id="PF08659">
    <property type="entry name" value="KR"/>
    <property type="match status" value="1"/>
</dbReference>
<dbReference type="Gene3D" id="3.10.129.110">
    <property type="entry name" value="Polyketide synthase dehydratase"/>
    <property type="match status" value="1"/>
</dbReference>
<dbReference type="InterPro" id="IPR014030">
    <property type="entry name" value="Ketoacyl_synth_N"/>
</dbReference>
<dbReference type="SUPFAM" id="SSF53901">
    <property type="entry name" value="Thiolase-like"/>
    <property type="match status" value="1"/>
</dbReference>
<evidence type="ECO:0000256" key="6">
    <source>
        <dbReference type="ARBA" id="ARBA00023268"/>
    </source>
</evidence>
<name>A0ABV9TVZ3_9ACTN</name>
<evidence type="ECO:0000256" key="4">
    <source>
        <dbReference type="ARBA" id="ARBA00022679"/>
    </source>
</evidence>
<evidence type="ECO:0000313" key="13">
    <source>
        <dbReference type="Proteomes" id="UP001595872"/>
    </source>
</evidence>
<dbReference type="Pfam" id="PF00109">
    <property type="entry name" value="ketoacyl-synt"/>
    <property type="match status" value="1"/>
</dbReference>
<feature type="domain" description="PKS/mFAS DH" evidence="11">
    <location>
        <begin position="863"/>
        <end position="1183"/>
    </location>
</feature>
<dbReference type="Pfam" id="PF02801">
    <property type="entry name" value="Ketoacyl-synt_C"/>
    <property type="match status" value="1"/>
</dbReference>
<dbReference type="SMART" id="SM00822">
    <property type="entry name" value="PKS_KR"/>
    <property type="match status" value="1"/>
</dbReference>
<keyword evidence="6" id="KW-0511">Multifunctional enzyme</keyword>
<keyword evidence="2" id="KW-0596">Phosphopantetheine</keyword>
<dbReference type="RefSeq" id="WP_378253500.1">
    <property type="nucleotide sequence ID" value="NZ_JBHSIT010000002.1"/>
</dbReference>
<dbReference type="SMART" id="SM00825">
    <property type="entry name" value="PKS_KS"/>
    <property type="match status" value="1"/>
</dbReference>
<feature type="domain" description="Carrier" evidence="9">
    <location>
        <begin position="1469"/>
        <end position="1544"/>
    </location>
</feature>
<dbReference type="InterPro" id="IPR049900">
    <property type="entry name" value="PKS_mFAS_DH"/>
</dbReference>
<dbReference type="Pfam" id="PF00550">
    <property type="entry name" value="PP-binding"/>
    <property type="match status" value="1"/>
</dbReference>
<dbReference type="InterPro" id="IPR049552">
    <property type="entry name" value="PKS_DH_N"/>
</dbReference>
<feature type="region of interest" description="C-terminal hotdog fold" evidence="8">
    <location>
        <begin position="1000"/>
        <end position="1183"/>
    </location>
</feature>
<dbReference type="InterPro" id="IPR050091">
    <property type="entry name" value="PKS_NRPS_Biosynth_Enz"/>
</dbReference>
<keyword evidence="13" id="KW-1185">Reference proteome</keyword>
<dbReference type="InterPro" id="IPR014031">
    <property type="entry name" value="Ketoacyl_synth_C"/>
</dbReference>
<evidence type="ECO:0000256" key="5">
    <source>
        <dbReference type="ARBA" id="ARBA00023194"/>
    </source>
</evidence>
<keyword evidence="4" id="KW-0808">Transferase</keyword>
<evidence type="ECO:0000259" key="10">
    <source>
        <dbReference type="PROSITE" id="PS52004"/>
    </source>
</evidence>
<dbReference type="SMART" id="SM01294">
    <property type="entry name" value="PKS_PP_betabranch"/>
    <property type="match status" value="1"/>
</dbReference>
<dbReference type="Gene3D" id="1.10.1200.10">
    <property type="entry name" value="ACP-like"/>
    <property type="match status" value="1"/>
</dbReference>
<dbReference type="SUPFAM" id="SSF52151">
    <property type="entry name" value="FabD/lysophospholipase-like"/>
    <property type="match status" value="1"/>
</dbReference>
<dbReference type="EMBL" id="JBHSIT010000002">
    <property type="protein sequence ID" value="MFC4907613.1"/>
    <property type="molecule type" value="Genomic_DNA"/>
</dbReference>
<dbReference type="InterPro" id="IPR020807">
    <property type="entry name" value="PKS_DH"/>
</dbReference>
<feature type="domain" description="Ketosynthase family 3 (KS3)" evidence="10">
    <location>
        <begin position="37"/>
        <end position="447"/>
    </location>
</feature>
<dbReference type="PANTHER" id="PTHR43775">
    <property type="entry name" value="FATTY ACID SYNTHASE"/>
    <property type="match status" value="1"/>
</dbReference>
<dbReference type="InterPro" id="IPR036291">
    <property type="entry name" value="NAD(P)-bd_dom_sf"/>
</dbReference>
<dbReference type="Gene3D" id="3.40.50.720">
    <property type="entry name" value="NAD(P)-binding Rossmann-like Domain"/>
    <property type="match status" value="1"/>
</dbReference>
<comment type="caution">
    <text evidence="12">The sequence shown here is derived from an EMBL/GenBank/DDBJ whole genome shotgun (WGS) entry which is preliminary data.</text>
</comment>
<dbReference type="CDD" id="cd08956">
    <property type="entry name" value="KR_3_FAS_SDR_x"/>
    <property type="match status" value="1"/>
</dbReference>
<keyword evidence="5" id="KW-0045">Antibiotic biosynthesis</keyword>
<dbReference type="PROSITE" id="PS52004">
    <property type="entry name" value="KS3_2"/>
    <property type="match status" value="1"/>
</dbReference>
<accession>A0ABV9TVZ3</accession>
<proteinExistence type="predicted"/>
<dbReference type="Gene3D" id="3.30.70.3290">
    <property type="match status" value="1"/>
</dbReference>
<dbReference type="InterPro" id="IPR018201">
    <property type="entry name" value="Ketoacyl_synth_AS"/>
</dbReference>
<evidence type="ECO:0000256" key="3">
    <source>
        <dbReference type="ARBA" id="ARBA00022553"/>
    </source>
</evidence>
<evidence type="ECO:0000259" key="11">
    <source>
        <dbReference type="PROSITE" id="PS52019"/>
    </source>
</evidence>
<feature type="active site" description="Proton donor; for dehydratase activity" evidence="8">
    <location>
        <position position="1078"/>
    </location>
</feature>
<dbReference type="CDD" id="cd00833">
    <property type="entry name" value="PKS"/>
    <property type="match status" value="1"/>
</dbReference>
<evidence type="ECO:0000313" key="12">
    <source>
        <dbReference type="EMBL" id="MFC4907613.1"/>
    </source>
</evidence>
<keyword evidence="3" id="KW-0597">Phosphoprotein</keyword>
<feature type="region of interest" description="N-terminal hotdog fold" evidence="8">
    <location>
        <begin position="863"/>
        <end position="980"/>
    </location>
</feature>
<dbReference type="InterPro" id="IPR013968">
    <property type="entry name" value="PKS_KR"/>
</dbReference>
<dbReference type="InterPro" id="IPR016036">
    <property type="entry name" value="Malonyl_transacylase_ACP-bd"/>
</dbReference>
<evidence type="ECO:0000259" key="9">
    <source>
        <dbReference type="PROSITE" id="PS50075"/>
    </source>
</evidence>
<dbReference type="InterPro" id="IPR016035">
    <property type="entry name" value="Acyl_Trfase/lysoPLipase"/>
</dbReference>
<dbReference type="SUPFAM" id="SSF47336">
    <property type="entry name" value="ACP-like"/>
    <property type="match status" value="1"/>
</dbReference>
<keyword evidence="7" id="KW-0012">Acyltransferase</keyword>
<dbReference type="InterPro" id="IPR036736">
    <property type="entry name" value="ACP-like_sf"/>
</dbReference>
<dbReference type="PANTHER" id="PTHR43775:SF51">
    <property type="entry name" value="INACTIVE PHENOLPHTHIOCEROL SYNTHESIS POLYKETIDE SYNTHASE TYPE I PKS1-RELATED"/>
    <property type="match status" value="1"/>
</dbReference>
<dbReference type="InterPro" id="IPR001227">
    <property type="entry name" value="Ac_transferase_dom_sf"/>
</dbReference>
<dbReference type="Pfam" id="PF00698">
    <property type="entry name" value="Acyl_transf_1"/>
    <property type="match status" value="1"/>
</dbReference>
<evidence type="ECO:0000256" key="7">
    <source>
        <dbReference type="ARBA" id="ARBA00023315"/>
    </source>
</evidence>
<dbReference type="PROSITE" id="PS52019">
    <property type="entry name" value="PKS_MFAS_DH"/>
    <property type="match status" value="1"/>
</dbReference>
<dbReference type="InterPro" id="IPR016039">
    <property type="entry name" value="Thiolase-like"/>
</dbReference>
<dbReference type="InterPro" id="IPR032821">
    <property type="entry name" value="PKS_assoc"/>
</dbReference>
<dbReference type="InterPro" id="IPR015083">
    <property type="entry name" value="NorB/c/GfsB-D-like_docking"/>
</dbReference>
<dbReference type="SMART" id="SM00827">
    <property type="entry name" value="PKS_AT"/>
    <property type="match status" value="1"/>
</dbReference>
<dbReference type="SUPFAM" id="SSF51735">
    <property type="entry name" value="NAD(P)-binding Rossmann-fold domains"/>
    <property type="match status" value="2"/>
</dbReference>
<dbReference type="SUPFAM" id="SSF55048">
    <property type="entry name" value="Probable ACP-binding domain of malonyl-CoA ACP transacylase"/>
    <property type="match status" value="1"/>
</dbReference>
<dbReference type="Proteomes" id="UP001595872">
    <property type="component" value="Unassembled WGS sequence"/>
</dbReference>
<sequence>MGNEDRNEEKLLDYLKRATMDLRAARKRIAEMEEREREPIAIVSMACRYPGGVASPEDLWRLVADGVDAVSEFPADRGWEVDGVYDPEPGKPGKSAAREGGFLYDAADFDTGFFGISPREAVETDPQQRLLLETSWEAAERAGIDPLSLKGTPTGVFAGVMYHDYANGSNAGSIVSGRVAYTLGLEGPAVSVDTACSSSLVAVHMAMNALRNGECTLALAGGVTVMTTPDMFVYFSEQRGLAADGRCKSFSASADGVGCSEGAGVLLLERLSDAQRNGHPVLAVIRGSALNQDGASNGLTAPNGPAQRRVIRQALANAGLTTADVDAVEAHGTGTTLGDPIEAQALLATYGKERDRPLWLGSIKSNMGHTQAAAGVAGIIKVVESLRHGVLPKSLYADEPSPQVDWDAGQVELLTEAREWPRAERPRRAGVSSFGISGTNAHVIIEEAPETEADEVERRELPIVPLVASAHSPEAVRDQIDRLTAVEGDALDIAFSAATGRAALEHRAVIVGDETATGVAAEGKLAFLFTGQGSQRVGMGRELYETFPAFAAAFDEICAALDLPLKDIAWDDEKRLSQTRFTQPAIFALEVALFRLVESWGIRPDFLVGHSIGEIAAAHVAGVFGLDDAARLVTARGSLMQSLPPGGAMVAIQATEDEVVPLLGGDVSIAAVNSPSSLVISGEDAAVSKIAEQFGDRKQTRLIVSHAFHSPLMDPMLEEFRAVAESVTYHEPKIRLVKDVTSADYWVRHVREAVRFADDVRKLADEGVTRFLEIGPDGVLAAMAQQTADGTMAASLRRDKPETASLFVGVGRLWAAGVPVDWNAVFDGRGARRVQLPTYPFQRKRYWLLEQPKAAAGADSVEHPLLSALVDLPDDGGAVLTGRVSLDTQPWLAAHDAFGAVVVPGEAFLELALFAAERTGRSRVEKLQVSAPLVIADDETPVLRAVVGVDGALSVHSRRNEDAPWNRHAEAVLTGEAITTAFSRDDETYAALLQAAGLGSHDTQTLAHAWQGVGLRADADGRPALSIESAETRPITPDELRAATGGRESLFHVEWITAPPTSGNPGPREIYECPEPSDDSPEAARAIVRDVLATIQAWLSNDQPGNARLVVVTRGATDGSGLGHAAVWGLVRAAEAEHPGRFTLLDLDADAPLPDEATRRDDPEMAVRDGEIRVPRLARVPATEAASSIWSTDGTVLVTGGTSGLGALVARHLVTAQGVRSLLLTSRRGPDAPGARELAAELTGLGASVEIVACDVADRAALAALLENRTLTGVVHSAGVLDDALIGALTPQRLDDVLRPKLDAARHLDDLTRDQNLSAFVLFSSIAGTLGGAGQGNYAAANAYLDALARDRAARGLPALSLGWGPWTRVGGMADRMDDAEVRRLARSGMPPLTPEDGLALLDAAAQRGRPAATVPARFDPAALRDQAELGMLPAMLGGLVRVRADGGPSGAASWTRRLDGLTEPERERLLLETVRDRVARILGHDGLAAVEPDRAFNEMGFTSLAAVELRNALNAETGLKLPATLVFDHPSARAVAVHLNAELRPAETDPAAPLLAELDRLEAVLTGLDAGDDARVRVTARLEAVLRRTRDAATPGAEAATDFTAASDSELFDALDKELGIS</sequence>
<feature type="active site" description="Proton acceptor; for dehydratase activity" evidence="8">
    <location>
        <position position="895"/>
    </location>
</feature>
<dbReference type="InterPro" id="IPR057326">
    <property type="entry name" value="KR_dom"/>
</dbReference>
<dbReference type="Pfam" id="PF21089">
    <property type="entry name" value="PKS_DH_N"/>
    <property type="match status" value="1"/>
</dbReference>
<comment type="cofactor">
    <cofactor evidence="1">
        <name>pantetheine 4'-phosphate</name>
        <dbReference type="ChEBI" id="CHEBI:47942"/>
    </cofactor>
</comment>
<evidence type="ECO:0000256" key="1">
    <source>
        <dbReference type="ARBA" id="ARBA00001957"/>
    </source>
</evidence>
<dbReference type="Pfam" id="PF22953">
    <property type="entry name" value="SpnB_Rossmann"/>
    <property type="match status" value="1"/>
</dbReference>
<dbReference type="SMART" id="SM00826">
    <property type="entry name" value="PKS_DH"/>
    <property type="match status" value="1"/>
</dbReference>
<dbReference type="InterPro" id="IPR020841">
    <property type="entry name" value="PKS_Beta-ketoAc_synthase_dom"/>
</dbReference>
<dbReference type="SMART" id="SM00823">
    <property type="entry name" value="PKS_PP"/>
    <property type="match status" value="1"/>
</dbReference>
<dbReference type="PROSITE" id="PS50075">
    <property type="entry name" value="CARRIER"/>
    <property type="match status" value="1"/>
</dbReference>
<gene>
    <name evidence="12" type="ORF">ACFPCY_09800</name>
</gene>
<dbReference type="InterPro" id="IPR009081">
    <property type="entry name" value="PP-bd_ACP"/>
</dbReference>